<accession>A0ABP3DTU3</accession>
<comment type="caution">
    <text evidence="2">The sequence shown here is derived from an EMBL/GenBank/DDBJ whole genome shotgun (WGS) entry which is preliminary data.</text>
</comment>
<sequence>MTRWTVLYARSRRLPAAIAFSAVAVAVAAGVWRLLSDDPVTPARLAVGVGLLALAPLIPTLSGDDDALESTAALPWPPRRAAHLVALFGGAVALLTVAAALGCEFGTGWQVVRNGAGLTGLIGLGAALTGAQLAWLVPVVWTGVQAMGAAAAAGGVGRQLLFWQLQPDGSRAAAVLAAALAVAGLLTYAIRGCPRRSPGEATVGQ</sequence>
<keyword evidence="3" id="KW-1185">Reference proteome</keyword>
<dbReference type="EMBL" id="BAAAGX010000010">
    <property type="protein sequence ID" value="GAA0242525.1"/>
    <property type="molecule type" value="Genomic_DNA"/>
</dbReference>
<keyword evidence="1" id="KW-0472">Membrane</keyword>
<feature type="transmembrane region" description="Helical" evidence="1">
    <location>
        <begin position="172"/>
        <end position="190"/>
    </location>
</feature>
<feature type="transmembrane region" description="Helical" evidence="1">
    <location>
        <begin position="81"/>
        <end position="103"/>
    </location>
</feature>
<keyword evidence="1" id="KW-0812">Transmembrane</keyword>
<keyword evidence="1" id="KW-1133">Transmembrane helix</keyword>
<reference evidence="3" key="1">
    <citation type="journal article" date="2019" name="Int. J. Syst. Evol. Microbiol.">
        <title>The Global Catalogue of Microorganisms (GCM) 10K type strain sequencing project: providing services to taxonomists for standard genome sequencing and annotation.</title>
        <authorList>
            <consortium name="The Broad Institute Genomics Platform"/>
            <consortium name="The Broad Institute Genome Sequencing Center for Infectious Disease"/>
            <person name="Wu L."/>
            <person name="Ma J."/>
        </authorList>
    </citation>
    <scope>NUCLEOTIDE SEQUENCE [LARGE SCALE GENOMIC DNA]</scope>
    <source>
        <strain evidence="3">JCM 10425</strain>
    </source>
</reference>
<evidence type="ECO:0000313" key="3">
    <source>
        <dbReference type="Proteomes" id="UP001500967"/>
    </source>
</evidence>
<protein>
    <submittedName>
        <fullName evidence="2">Uncharacterized protein</fullName>
    </submittedName>
</protein>
<name>A0ABP3DTU3_9ACTN</name>
<feature type="transmembrane region" description="Helical" evidence="1">
    <location>
        <begin position="115"/>
        <end position="137"/>
    </location>
</feature>
<dbReference type="Proteomes" id="UP001500967">
    <property type="component" value="Unassembled WGS sequence"/>
</dbReference>
<feature type="transmembrane region" description="Helical" evidence="1">
    <location>
        <begin position="14"/>
        <end position="35"/>
    </location>
</feature>
<organism evidence="2 3">
    <name type="scientific">Cryptosporangium japonicum</name>
    <dbReference type="NCBI Taxonomy" id="80872"/>
    <lineage>
        <taxon>Bacteria</taxon>
        <taxon>Bacillati</taxon>
        <taxon>Actinomycetota</taxon>
        <taxon>Actinomycetes</taxon>
        <taxon>Cryptosporangiales</taxon>
        <taxon>Cryptosporangiaceae</taxon>
        <taxon>Cryptosporangium</taxon>
    </lineage>
</organism>
<proteinExistence type="predicted"/>
<dbReference type="RefSeq" id="WP_344649415.1">
    <property type="nucleotide sequence ID" value="NZ_BAAAGX010000010.1"/>
</dbReference>
<evidence type="ECO:0000313" key="2">
    <source>
        <dbReference type="EMBL" id="GAA0242525.1"/>
    </source>
</evidence>
<gene>
    <name evidence="2" type="ORF">GCM10009539_29950</name>
</gene>
<evidence type="ECO:0000256" key="1">
    <source>
        <dbReference type="SAM" id="Phobius"/>
    </source>
</evidence>